<evidence type="ECO:0000313" key="4">
    <source>
        <dbReference type="Proteomes" id="UP001501459"/>
    </source>
</evidence>
<dbReference type="RefSeq" id="WP_343752606.1">
    <property type="nucleotide sequence ID" value="NZ_BAAADM010000053.1"/>
</dbReference>
<dbReference type="Proteomes" id="UP001501459">
    <property type="component" value="Unassembled WGS sequence"/>
</dbReference>
<sequence length="252" mass="28272">MKRAIKYGLLGVLLVLILVSGWVYYLFNIKTYDTQDDRVSEITDSTYALDIPTFTKQQPDTTKSQDATANNNEVSSQVNNDKNNEDPEINASNDQEKANDQTNTPSTPQSSKEDSANTSDSNTTKSTSNHGSDKPTQKEIKQGYRPAFKGLQDQATEKLNRLLSLAYNEYKDKKSNNSDISYSYFYQKYKTAGEKLEANTTEAFQQLYSALQADLKAHGYSASAASEFKEDYEEAKEARKNAIIQKAKSILK</sequence>
<proteinExistence type="predicted"/>
<reference evidence="3 4" key="1">
    <citation type="journal article" date="2019" name="Int. J. Syst. Evol. Microbiol.">
        <title>The Global Catalogue of Microorganisms (GCM) 10K type strain sequencing project: providing services to taxonomists for standard genome sequencing and annotation.</title>
        <authorList>
            <consortium name="The Broad Institute Genomics Platform"/>
            <consortium name="The Broad Institute Genome Sequencing Center for Infectious Disease"/>
            <person name="Wu L."/>
            <person name="Ma J."/>
        </authorList>
    </citation>
    <scope>NUCLEOTIDE SEQUENCE [LARGE SCALE GENOMIC DNA]</scope>
    <source>
        <strain evidence="3 4">JCM 12149</strain>
    </source>
</reference>
<feature type="transmembrane region" description="Helical" evidence="2">
    <location>
        <begin position="7"/>
        <end position="27"/>
    </location>
</feature>
<keyword evidence="2" id="KW-1133">Transmembrane helix</keyword>
<name>A0ABN0ZBL8_9BACI</name>
<feature type="compositionally biased region" description="Low complexity" evidence="1">
    <location>
        <begin position="117"/>
        <end position="129"/>
    </location>
</feature>
<gene>
    <name evidence="3" type="ORF">GCM10008983_18950</name>
</gene>
<evidence type="ECO:0008006" key="5">
    <source>
        <dbReference type="Google" id="ProtNLM"/>
    </source>
</evidence>
<accession>A0ABN0ZBL8</accession>
<comment type="caution">
    <text evidence="3">The sequence shown here is derived from an EMBL/GenBank/DDBJ whole genome shotgun (WGS) entry which is preliminary data.</text>
</comment>
<keyword evidence="2" id="KW-0812">Transmembrane</keyword>
<evidence type="ECO:0000313" key="3">
    <source>
        <dbReference type="EMBL" id="GAA0442084.1"/>
    </source>
</evidence>
<feature type="compositionally biased region" description="Polar residues" evidence="1">
    <location>
        <begin position="54"/>
        <end position="81"/>
    </location>
</feature>
<feature type="region of interest" description="Disordered" evidence="1">
    <location>
        <begin position="53"/>
        <end position="139"/>
    </location>
</feature>
<keyword evidence="4" id="KW-1185">Reference proteome</keyword>
<dbReference type="EMBL" id="BAAADM010000053">
    <property type="protein sequence ID" value="GAA0442084.1"/>
    <property type="molecule type" value="Genomic_DNA"/>
</dbReference>
<organism evidence="3 4">
    <name type="scientific">Lentibacillus halophilus</name>
    <dbReference type="NCBI Taxonomy" id="295065"/>
    <lineage>
        <taxon>Bacteria</taxon>
        <taxon>Bacillati</taxon>
        <taxon>Bacillota</taxon>
        <taxon>Bacilli</taxon>
        <taxon>Bacillales</taxon>
        <taxon>Bacillaceae</taxon>
        <taxon>Lentibacillus</taxon>
    </lineage>
</organism>
<keyword evidence="2" id="KW-0472">Membrane</keyword>
<evidence type="ECO:0000256" key="1">
    <source>
        <dbReference type="SAM" id="MobiDB-lite"/>
    </source>
</evidence>
<feature type="compositionally biased region" description="Polar residues" evidence="1">
    <location>
        <begin position="100"/>
        <end position="110"/>
    </location>
</feature>
<protein>
    <recommendedName>
        <fullName evidence="5">Host cell surface-exposed lipoprotein</fullName>
    </recommendedName>
</protein>
<evidence type="ECO:0000256" key="2">
    <source>
        <dbReference type="SAM" id="Phobius"/>
    </source>
</evidence>